<dbReference type="WBParaSite" id="ACAC_0001040301-mRNA-1">
    <property type="protein sequence ID" value="ACAC_0001040301-mRNA-1"/>
    <property type="gene ID" value="ACAC_0001040301"/>
</dbReference>
<keyword evidence="2" id="KW-1185">Reference proteome</keyword>
<dbReference type="Proteomes" id="UP000035642">
    <property type="component" value="Unassembled WGS sequence"/>
</dbReference>
<dbReference type="InterPro" id="IPR041491">
    <property type="entry name" value="TRPM_SLOG"/>
</dbReference>
<evidence type="ECO:0000313" key="3">
    <source>
        <dbReference type="WBParaSite" id="ACAC_0001040301-mRNA-1"/>
    </source>
</evidence>
<dbReference type="STRING" id="6313.A0A0K0DGZ5"/>
<dbReference type="PANTHER" id="PTHR13800">
    <property type="entry name" value="TRANSIENT RECEPTOR POTENTIAL CATION CHANNEL, SUBFAMILY M, MEMBER 6"/>
    <property type="match status" value="1"/>
</dbReference>
<sequence>MSFACSFTGGAWPRKGGRSLLGYAIPPPNVHSTDWRDMLSIIESRDLSRDETNELNSRKLSEPHAELNPPLPLLFSQMKFSESDLVRALITFLRCGCGRLRHAHIDIPSLTSSFLNHHGGDYVNKRREHDSDAADEQIEVVPPRHRGRRSGKLGERWSLKKHTICLPTNAFGTIEFQGNSGPHPHKAQYVRLSFDTNPALIISMFEEVWQIAPPKLIITVHGGTNNFDIQPKLARVFRRGLLRAATTTGAWIITSGVDTGVVRHVAAAFEGTTLFLICTGASSSSRNKVVCIGISPWGLLKKRDELIGEGVCVPYYPFSSKTRFTALNNRHSYFLLVDNGSVGRYIHPRVFQATFFFFGSLISLKC</sequence>
<dbReference type="GO" id="GO:0005886">
    <property type="term" value="C:plasma membrane"/>
    <property type="evidence" value="ECO:0007669"/>
    <property type="project" value="TreeGrafter"/>
</dbReference>
<reference evidence="2" key="1">
    <citation type="submission" date="2012-09" db="EMBL/GenBank/DDBJ databases">
        <authorList>
            <person name="Martin A.A."/>
        </authorList>
    </citation>
    <scope>NUCLEOTIDE SEQUENCE</scope>
</reference>
<dbReference type="GO" id="GO:0030001">
    <property type="term" value="P:metal ion transport"/>
    <property type="evidence" value="ECO:0007669"/>
    <property type="project" value="TreeGrafter"/>
</dbReference>
<organism evidence="2 3">
    <name type="scientific">Angiostrongylus cantonensis</name>
    <name type="common">Rat lungworm</name>
    <dbReference type="NCBI Taxonomy" id="6313"/>
    <lineage>
        <taxon>Eukaryota</taxon>
        <taxon>Metazoa</taxon>
        <taxon>Ecdysozoa</taxon>
        <taxon>Nematoda</taxon>
        <taxon>Chromadorea</taxon>
        <taxon>Rhabditida</taxon>
        <taxon>Rhabditina</taxon>
        <taxon>Rhabditomorpha</taxon>
        <taxon>Strongyloidea</taxon>
        <taxon>Metastrongylidae</taxon>
        <taxon>Angiostrongylus</taxon>
    </lineage>
</organism>
<dbReference type="GO" id="GO:0005261">
    <property type="term" value="F:monoatomic cation channel activity"/>
    <property type="evidence" value="ECO:0007669"/>
    <property type="project" value="TreeGrafter"/>
</dbReference>
<dbReference type="InterPro" id="IPR050927">
    <property type="entry name" value="TRPM"/>
</dbReference>
<name>A0A0K0DGZ5_ANGCA</name>
<dbReference type="PANTHER" id="PTHR13800:SF44">
    <property type="entry name" value="TRANSIENT RECEPTOR POTENTIAL CHANNEL"/>
    <property type="match status" value="1"/>
</dbReference>
<proteinExistence type="predicted"/>
<dbReference type="Pfam" id="PF18139">
    <property type="entry name" value="LSDAT_euk"/>
    <property type="match status" value="1"/>
</dbReference>
<evidence type="ECO:0000259" key="1">
    <source>
        <dbReference type="Pfam" id="PF18139"/>
    </source>
</evidence>
<reference evidence="3" key="2">
    <citation type="submission" date="2017-02" db="UniProtKB">
        <authorList>
            <consortium name="WormBaseParasite"/>
        </authorList>
    </citation>
    <scope>IDENTIFICATION</scope>
</reference>
<dbReference type="AlphaFoldDB" id="A0A0K0DGZ5"/>
<accession>A0A0K0DGZ5</accession>
<evidence type="ECO:0000313" key="2">
    <source>
        <dbReference type="Proteomes" id="UP000035642"/>
    </source>
</evidence>
<protein>
    <submittedName>
        <fullName evidence="3">LSDAT_euk domain-containing protein</fullName>
    </submittedName>
</protein>
<feature type="domain" description="TRPM SLOG" evidence="1">
    <location>
        <begin position="187"/>
        <end position="345"/>
    </location>
</feature>